<keyword evidence="4 8" id="KW-0274">FAD</keyword>
<protein>
    <recommendedName>
        <fullName evidence="8">Sulfhydryl oxidase</fullName>
        <ecNumber evidence="8">1.8.3.2</ecNumber>
    </recommendedName>
</protein>
<dbReference type="VEuPathDB" id="FungiDB:PHYBLDRAFT_164409"/>
<evidence type="ECO:0000256" key="1">
    <source>
        <dbReference type="ARBA" id="ARBA00001974"/>
    </source>
</evidence>
<dbReference type="Pfam" id="PF04777">
    <property type="entry name" value="Evr1_Alr"/>
    <property type="match status" value="1"/>
</dbReference>
<dbReference type="InterPro" id="IPR039799">
    <property type="entry name" value="ALR/ERV"/>
</dbReference>
<proteinExistence type="predicted"/>
<evidence type="ECO:0000256" key="7">
    <source>
        <dbReference type="ARBA" id="ARBA00023157"/>
    </source>
</evidence>
<feature type="domain" description="ERV/ALR sulfhydryl oxidase" evidence="9">
    <location>
        <begin position="44"/>
        <end position="144"/>
    </location>
</feature>
<dbReference type="SUPFAM" id="SSF69000">
    <property type="entry name" value="FAD-dependent thiol oxidase"/>
    <property type="match status" value="1"/>
</dbReference>
<dbReference type="FunCoup" id="A0A167P947">
    <property type="interactions" value="336"/>
</dbReference>
<keyword evidence="5 8" id="KW-0560">Oxidoreductase</keyword>
<evidence type="ECO:0000256" key="6">
    <source>
        <dbReference type="ARBA" id="ARBA00023128"/>
    </source>
</evidence>
<dbReference type="EC" id="1.8.3.2" evidence="8"/>
<dbReference type="GO" id="GO:0016971">
    <property type="term" value="F:flavin-dependent sulfhydryl oxidase activity"/>
    <property type="evidence" value="ECO:0007669"/>
    <property type="project" value="InterPro"/>
</dbReference>
<evidence type="ECO:0000256" key="2">
    <source>
        <dbReference type="ARBA" id="ARBA00004569"/>
    </source>
</evidence>
<evidence type="ECO:0000256" key="8">
    <source>
        <dbReference type="RuleBase" id="RU371123"/>
    </source>
</evidence>
<dbReference type="InParanoid" id="A0A167P947"/>
<dbReference type="PANTHER" id="PTHR12645:SF0">
    <property type="entry name" value="FAD-LINKED SULFHYDRYL OXIDASE ALR"/>
    <property type="match status" value="1"/>
</dbReference>
<keyword evidence="11" id="KW-1185">Reference proteome</keyword>
<dbReference type="Proteomes" id="UP000077315">
    <property type="component" value="Unassembled WGS sequence"/>
</dbReference>
<sequence length="160" mass="18392">MTVPQSGNSSDHQTSHLKSNTTTLHSCLQYLSDKATDEWREHNCPVDVKSLGKASWTLLHTTAAYYPDRPAPSQMDTMRTFINTFAENYPCWHCREDFQRSIKESPVRVGSRKKLSEWLCQRHNEVNVKLGKETFDCTKVFERWLDGPADGRCDAPKKKA</sequence>
<dbReference type="GO" id="GO:0050660">
    <property type="term" value="F:flavin adenine dinucleotide binding"/>
    <property type="evidence" value="ECO:0007669"/>
    <property type="project" value="TreeGrafter"/>
</dbReference>
<keyword evidence="7" id="KW-1015">Disulfide bond</keyword>
<comment type="catalytic activity">
    <reaction evidence="8">
        <text>2 R'C(R)SH + O2 = R'C(R)S-S(R)CR' + H2O2</text>
        <dbReference type="Rhea" id="RHEA:17357"/>
        <dbReference type="ChEBI" id="CHEBI:15379"/>
        <dbReference type="ChEBI" id="CHEBI:16240"/>
        <dbReference type="ChEBI" id="CHEBI:16520"/>
        <dbReference type="ChEBI" id="CHEBI:17412"/>
        <dbReference type="EC" id="1.8.3.2"/>
    </reaction>
</comment>
<dbReference type="EMBL" id="KV440974">
    <property type="protein sequence ID" value="OAD77498.1"/>
    <property type="molecule type" value="Genomic_DNA"/>
</dbReference>
<dbReference type="GeneID" id="28995903"/>
<evidence type="ECO:0000256" key="5">
    <source>
        <dbReference type="ARBA" id="ARBA00023002"/>
    </source>
</evidence>
<accession>A0A167P947</accession>
<dbReference type="Gene3D" id="1.20.120.310">
    <property type="entry name" value="ERV/ALR sulfhydryl oxidase domain"/>
    <property type="match status" value="1"/>
</dbReference>
<dbReference type="OrthoDB" id="17199at2759"/>
<dbReference type="STRING" id="763407.A0A167P947"/>
<dbReference type="FunFam" id="1.20.120.310:FF:000003">
    <property type="entry name" value="Sulfhydryl oxidase"/>
    <property type="match status" value="1"/>
</dbReference>
<evidence type="ECO:0000259" key="9">
    <source>
        <dbReference type="PROSITE" id="PS51324"/>
    </source>
</evidence>
<name>A0A167P947_PHYB8</name>
<gene>
    <name evidence="10" type="ORF">PHYBLDRAFT_164409</name>
</gene>
<evidence type="ECO:0000313" key="10">
    <source>
        <dbReference type="EMBL" id="OAD77498.1"/>
    </source>
</evidence>
<dbReference type="GO" id="GO:0005758">
    <property type="term" value="C:mitochondrial intermembrane space"/>
    <property type="evidence" value="ECO:0007669"/>
    <property type="project" value="UniProtKB-SubCell"/>
</dbReference>
<evidence type="ECO:0000256" key="4">
    <source>
        <dbReference type="ARBA" id="ARBA00022827"/>
    </source>
</evidence>
<dbReference type="RefSeq" id="XP_018295538.1">
    <property type="nucleotide sequence ID" value="XM_018434997.1"/>
</dbReference>
<reference evidence="11" key="1">
    <citation type="submission" date="2015-06" db="EMBL/GenBank/DDBJ databases">
        <title>Expansion of signal transduction pathways in fungi by whole-genome duplication.</title>
        <authorList>
            <consortium name="DOE Joint Genome Institute"/>
            <person name="Corrochano L.M."/>
            <person name="Kuo A."/>
            <person name="Marcet-Houben M."/>
            <person name="Polaino S."/>
            <person name="Salamov A."/>
            <person name="Villalobos J.M."/>
            <person name="Alvarez M.I."/>
            <person name="Avalos J."/>
            <person name="Benito E.P."/>
            <person name="Benoit I."/>
            <person name="Burger G."/>
            <person name="Camino L.P."/>
            <person name="Canovas D."/>
            <person name="Cerda-Olmedo E."/>
            <person name="Cheng J.-F."/>
            <person name="Dominguez A."/>
            <person name="Elias M."/>
            <person name="Eslava A.P."/>
            <person name="Glaser F."/>
            <person name="Grimwood J."/>
            <person name="Gutierrez G."/>
            <person name="Heitman J."/>
            <person name="Henrissat B."/>
            <person name="Iturriaga E.A."/>
            <person name="Lang B.F."/>
            <person name="Lavin J.L."/>
            <person name="Lee S."/>
            <person name="Li W."/>
            <person name="Lindquist E."/>
            <person name="Lopez-Garcia S."/>
            <person name="Luque E.M."/>
            <person name="Marcos A.T."/>
            <person name="Martin J."/>
            <person name="McCluskey K."/>
            <person name="Medina H.R."/>
            <person name="Miralles-Duran A."/>
            <person name="Miyazaki A."/>
            <person name="Munoz-Torres E."/>
            <person name="Oguiza J.A."/>
            <person name="Ohm R."/>
            <person name="Olmedo M."/>
            <person name="Orejas M."/>
            <person name="Ortiz-Castellanos L."/>
            <person name="Pisabarro A.G."/>
            <person name="Rodriguez-Romero J."/>
            <person name="Ruiz-Herrera J."/>
            <person name="Ruiz-Vazquez R."/>
            <person name="Sanz C."/>
            <person name="Schackwitz W."/>
            <person name="Schmutz J."/>
            <person name="Shahriari M."/>
            <person name="Shelest E."/>
            <person name="Silva-Franco F."/>
            <person name="Soanes D."/>
            <person name="Syed K."/>
            <person name="Tagua V.G."/>
            <person name="Talbot N.J."/>
            <person name="Thon M."/>
            <person name="De vries R.P."/>
            <person name="Wiebenga A."/>
            <person name="Yadav J.S."/>
            <person name="Braun E.L."/>
            <person name="Baker S."/>
            <person name="Garre V."/>
            <person name="Horwitz B."/>
            <person name="Torres-Martinez S."/>
            <person name="Idnurm A."/>
            <person name="Herrera-Estrella A."/>
            <person name="Gabaldon T."/>
            <person name="Grigoriev I.V."/>
        </authorList>
    </citation>
    <scope>NUCLEOTIDE SEQUENCE [LARGE SCALE GENOMIC DNA]</scope>
    <source>
        <strain evidence="11">NRRL 1555(-)</strain>
    </source>
</reference>
<keyword evidence="6" id="KW-0496">Mitochondrion</keyword>
<keyword evidence="3 8" id="KW-0285">Flavoprotein</keyword>
<dbReference type="InterPro" id="IPR017905">
    <property type="entry name" value="ERV/ALR_sulphydryl_oxidase"/>
</dbReference>
<comment type="cofactor">
    <cofactor evidence="1 8">
        <name>FAD</name>
        <dbReference type="ChEBI" id="CHEBI:57692"/>
    </cofactor>
</comment>
<dbReference type="InterPro" id="IPR036774">
    <property type="entry name" value="ERV/ALR_sulphydryl_oxid_sf"/>
</dbReference>
<dbReference type="AlphaFoldDB" id="A0A167P947"/>
<organism evidence="10 11">
    <name type="scientific">Phycomyces blakesleeanus (strain ATCC 8743b / DSM 1359 / FGSC 10004 / NBRC 33097 / NRRL 1555)</name>
    <dbReference type="NCBI Taxonomy" id="763407"/>
    <lineage>
        <taxon>Eukaryota</taxon>
        <taxon>Fungi</taxon>
        <taxon>Fungi incertae sedis</taxon>
        <taxon>Mucoromycota</taxon>
        <taxon>Mucoromycotina</taxon>
        <taxon>Mucoromycetes</taxon>
        <taxon>Mucorales</taxon>
        <taxon>Phycomycetaceae</taxon>
        <taxon>Phycomyces</taxon>
    </lineage>
</organism>
<dbReference type="PANTHER" id="PTHR12645">
    <property type="entry name" value="ALR/ERV"/>
    <property type="match status" value="1"/>
</dbReference>
<comment type="subcellular location">
    <subcellularLocation>
        <location evidence="2">Mitochondrion intermembrane space</location>
    </subcellularLocation>
</comment>
<dbReference type="PROSITE" id="PS51324">
    <property type="entry name" value="ERV_ALR"/>
    <property type="match status" value="1"/>
</dbReference>
<evidence type="ECO:0000313" key="11">
    <source>
        <dbReference type="Proteomes" id="UP000077315"/>
    </source>
</evidence>
<evidence type="ECO:0000256" key="3">
    <source>
        <dbReference type="ARBA" id="ARBA00022630"/>
    </source>
</evidence>